<feature type="compositionally biased region" description="Low complexity" evidence="6">
    <location>
        <begin position="549"/>
        <end position="564"/>
    </location>
</feature>
<protein>
    <submittedName>
        <fullName evidence="9">von willebrand factor type a</fullName>
    </submittedName>
</protein>
<dbReference type="PANTHER" id="PTHR22550">
    <property type="entry name" value="SPORE GERMINATION PROTEIN"/>
    <property type="match status" value="1"/>
</dbReference>
<dbReference type="Pfam" id="PF13432">
    <property type="entry name" value="TPR_16"/>
    <property type="match status" value="1"/>
</dbReference>
<keyword evidence="5" id="KW-0802">TPR repeat</keyword>
<dbReference type="InterPro" id="IPR019734">
    <property type="entry name" value="TPR_rpt"/>
</dbReference>
<feature type="repeat" description="TPR" evidence="5">
    <location>
        <begin position="421"/>
        <end position="454"/>
    </location>
</feature>
<keyword evidence="1" id="KW-1003">Cell membrane</keyword>
<dbReference type="AlphaFoldDB" id="A0A4V6ILZ9"/>
<feature type="transmembrane region" description="Helical" evidence="7">
    <location>
        <begin position="6"/>
        <end position="25"/>
    </location>
</feature>
<keyword evidence="4 7" id="KW-0472">Membrane</keyword>
<feature type="region of interest" description="Disordered" evidence="6">
    <location>
        <begin position="469"/>
        <end position="622"/>
    </location>
</feature>
<name>A0A4V6ILZ9_9BACT</name>
<dbReference type="Pfam" id="PF00092">
    <property type="entry name" value="VWA"/>
    <property type="match status" value="1"/>
</dbReference>
<dbReference type="Proteomes" id="UP000507962">
    <property type="component" value="Unassembled WGS sequence"/>
</dbReference>
<evidence type="ECO:0000259" key="8">
    <source>
        <dbReference type="PROSITE" id="PS50234"/>
    </source>
</evidence>
<dbReference type="SMART" id="SM00327">
    <property type="entry name" value="VWA"/>
    <property type="match status" value="1"/>
</dbReference>
<reference evidence="9 10" key="1">
    <citation type="submission" date="2019-03" db="EMBL/GenBank/DDBJ databases">
        <authorList>
            <person name="Nijsse B."/>
        </authorList>
    </citation>
    <scope>NUCLEOTIDE SEQUENCE [LARGE SCALE GENOMIC DNA]</scope>
    <source>
        <strain evidence="9">Desulfoluna butyratoxydans MSL71</strain>
    </source>
</reference>
<evidence type="ECO:0000313" key="9">
    <source>
        <dbReference type="EMBL" id="VFQ47068.1"/>
    </source>
</evidence>
<evidence type="ECO:0000256" key="3">
    <source>
        <dbReference type="ARBA" id="ARBA00022989"/>
    </source>
</evidence>
<accession>A0A4V6ILZ9</accession>
<dbReference type="RefSeq" id="WP_180146160.1">
    <property type="nucleotide sequence ID" value="NZ_CAADHO010000013.1"/>
</dbReference>
<feature type="transmembrane region" description="Helical" evidence="7">
    <location>
        <begin position="58"/>
        <end position="79"/>
    </location>
</feature>
<evidence type="ECO:0000256" key="2">
    <source>
        <dbReference type="ARBA" id="ARBA00022692"/>
    </source>
</evidence>
<evidence type="ECO:0000256" key="7">
    <source>
        <dbReference type="SAM" id="Phobius"/>
    </source>
</evidence>
<evidence type="ECO:0000256" key="1">
    <source>
        <dbReference type="ARBA" id="ARBA00022475"/>
    </source>
</evidence>
<dbReference type="InterPro" id="IPR002035">
    <property type="entry name" value="VWF_A"/>
</dbReference>
<gene>
    <name evidence="9" type="ORF">MSL71_47540</name>
</gene>
<feature type="compositionally biased region" description="Low complexity" evidence="6">
    <location>
        <begin position="521"/>
        <end position="535"/>
    </location>
</feature>
<feature type="compositionally biased region" description="Low complexity" evidence="6">
    <location>
        <begin position="495"/>
        <end position="507"/>
    </location>
</feature>
<proteinExistence type="predicted"/>
<feature type="compositionally biased region" description="Polar residues" evidence="6">
    <location>
        <begin position="475"/>
        <end position="485"/>
    </location>
</feature>
<feature type="compositionally biased region" description="Basic and acidic residues" evidence="6">
    <location>
        <begin position="508"/>
        <end position="520"/>
    </location>
</feature>
<keyword evidence="2 7" id="KW-0812">Transmembrane</keyword>
<dbReference type="EMBL" id="CAADHO010000013">
    <property type="protein sequence ID" value="VFQ47068.1"/>
    <property type="molecule type" value="Genomic_DNA"/>
</dbReference>
<dbReference type="PROSITE" id="PS50005">
    <property type="entry name" value="TPR"/>
    <property type="match status" value="2"/>
</dbReference>
<evidence type="ECO:0000256" key="5">
    <source>
        <dbReference type="PROSITE-ProRule" id="PRU00339"/>
    </source>
</evidence>
<keyword evidence="10" id="KW-1185">Reference proteome</keyword>
<evidence type="ECO:0000313" key="10">
    <source>
        <dbReference type="Proteomes" id="UP000507962"/>
    </source>
</evidence>
<feature type="compositionally biased region" description="Basic and acidic residues" evidence="6">
    <location>
        <begin position="539"/>
        <end position="548"/>
    </location>
</feature>
<dbReference type="SUPFAM" id="SSF53300">
    <property type="entry name" value="vWA-like"/>
    <property type="match status" value="1"/>
</dbReference>
<dbReference type="Gene3D" id="1.25.40.10">
    <property type="entry name" value="Tetratricopeptide repeat domain"/>
    <property type="match status" value="1"/>
</dbReference>
<evidence type="ECO:0000256" key="6">
    <source>
        <dbReference type="SAM" id="MobiDB-lite"/>
    </source>
</evidence>
<dbReference type="Gene3D" id="3.40.50.410">
    <property type="entry name" value="von Willebrand factor, type A domain"/>
    <property type="match status" value="1"/>
</dbReference>
<dbReference type="SMART" id="SM00028">
    <property type="entry name" value="TPR"/>
    <property type="match status" value="3"/>
</dbReference>
<sequence length="622" mass="67824">MTFADSHMLYLIWLVPAVAALFAWGGMRRRRILSSFASEKSRASVLPERTTGRRRVKATLMVLTILSLILALAGPRYGYVWQEVERKGVDIVVALDCSKSMLAEDVKPSRLERAKREIIDLLAMLEGDRVGLVAFAGEAFLQCPLTLDYSSFNMFLDALTPSYLPVGGTDLAGALAVSMEAFKTEDATDKAVILITDGESTDGTPEEVAKKAAELGIKVFTIGVGSREGVPVPDAGGGFKKNRDGSILLSKLDATTLKRMAAITGGSFVRSVAGDMDLDVIYTQGIRKTMEARSLESSRKKVWENRYQWFLAAAVVFLLAYLGLGDAKNNGTAVLVALCLLLPRYASALDLASPLEKGVTAFDAGDYEGALTHFIDGQLNDPDNPAIDFNIGTAYYRLGKFDEAAHSFERAARSDDPSLKNKALYNLGNSRFKKGEVKEAIETWENLLKEAPEDKRVAENLDFARKRLEEMKPQPKNQQGKGDNQPNKDGEQDSQDSQSPGQQGQQDQEQKDQGQKDQSQKDQGQQGPQGGQDQQPAPDPEKPGDEKAGQQQQAPDPADAKPAGGQSGDEAPGTEESQAMGSQEKPGDEEMQQAASALNRLKDKPGGVMMRRAEKRRVEKDW</sequence>
<dbReference type="InterPro" id="IPR011990">
    <property type="entry name" value="TPR-like_helical_dom_sf"/>
</dbReference>
<dbReference type="InterPro" id="IPR050768">
    <property type="entry name" value="UPF0353/GerABKA_families"/>
</dbReference>
<dbReference type="InterPro" id="IPR036465">
    <property type="entry name" value="vWFA_dom_sf"/>
</dbReference>
<dbReference type="PROSITE" id="PS50234">
    <property type="entry name" value="VWFA"/>
    <property type="match status" value="1"/>
</dbReference>
<dbReference type="SUPFAM" id="SSF48452">
    <property type="entry name" value="TPR-like"/>
    <property type="match status" value="1"/>
</dbReference>
<organism evidence="9 10">
    <name type="scientific">Desulfoluna butyratoxydans</name>
    <dbReference type="NCBI Taxonomy" id="231438"/>
    <lineage>
        <taxon>Bacteria</taxon>
        <taxon>Pseudomonadati</taxon>
        <taxon>Thermodesulfobacteriota</taxon>
        <taxon>Desulfobacteria</taxon>
        <taxon>Desulfobacterales</taxon>
        <taxon>Desulfolunaceae</taxon>
        <taxon>Desulfoluna</taxon>
    </lineage>
</organism>
<evidence type="ECO:0000256" key="4">
    <source>
        <dbReference type="ARBA" id="ARBA00023136"/>
    </source>
</evidence>
<feature type="repeat" description="TPR" evidence="5">
    <location>
        <begin position="385"/>
        <end position="418"/>
    </location>
</feature>
<keyword evidence="3 7" id="KW-1133">Transmembrane helix</keyword>
<feature type="domain" description="VWFA" evidence="8">
    <location>
        <begin position="90"/>
        <end position="290"/>
    </location>
</feature>
<dbReference type="PANTHER" id="PTHR22550:SF5">
    <property type="entry name" value="LEUCINE ZIPPER PROTEIN 4"/>
    <property type="match status" value="1"/>
</dbReference>